<dbReference type="AlphaFoldDB" id="A0A2N5HSN6"/>
<feature type="transmembrane region" description="Helical" evidence="6">
    <location>
        <begin position="215"/>
        <end position="233"/>
    </location>
</feature>
<evidence type="ECO:0000256" key="6">
    <source>
        <dbReference type="SAM" id="Phobius"/>
    </source>
</evidence>
<evidence type="ECO:0000256" key="4">
    <source>
        <dbReference type="ARBA" id="ARBA00022989"/>
    </source>
</evidence>
<evidence type="ECO:0000256" key="2">
    <source>
        <dbReference type="ARBA" id="ARBA00007511"/>
    </source>
</evidence>
<keyword evidence="4 6" id="KW-1133">Transmembrane helix</keyword>
<keyword evidence="8" id="KW-1185">Reference proteome</keyword>
<dbReference type="InterPro" id="IPR005496">
    <property type="entry name" value="Integral_membrane_TerC"/>
</dbReference>
<feature type="transmembrane region" description="Helical" evidence="6">
    <location>
        <begin position="191"/>
        <end position="209"/>
    </location>
</feature>
<feature type="transmembrane region" description="Helical" evidence="6">
    <location>
        <begin position="66"/>
        <end position="86"/>
    </location>
</feature>
<dbReference type="EMBL" id="PGVE01000017">
    <property type="protein sequence ID" value="PLS08532.1"/>
    <property type="molecule type" value="Genomic_DNA"/>
</dbReference>
<keyword evidence="5 6" id="KW-0472">Membrane</keyword>
<evidence type="ECO:0000256" key="3">
    <source>
        <dbReference type="ARBA" id="ARBA00022692"/>
    </source>
</evidence>
<comment type="subcellular location">
    <subcellularLocation>
        <location evidence="1">Membrane</location>
        <topology evidence="1">Multi-pass membrane protein</topology>
    </subcellularLocation>
</comment>
<dbReference type="NCBIfam" id="TIGR03716">
    <property type="entry name" value="R_switched_YkoY"/>
    <property type="match status" value="1"/>
</dbReference>
<keyword evidence="3 6" id="KW-0812">Transmembrane</keyword>
<evidence type="ECO:0000256" key="1">
    <source>
        <dbReference type="ARBA" id="ARBA00004141"/>
    </source>
</evidence>
<dbReference type="OrthoDB" id="9806211at2"/>
<proteinExistence type="inferred from homology"/>
<name>A0A2N5HSN6_9BACI</name>
<evidence type="ECO:0000256" key="5">
    <source>
        <dbReference type="ARBA" id="ARBA00023136"/>
    </source>
</evidence>
<feature type="transmembrane region" description="Helical" evidence="6">
    <location>
        <begin position="92"/>
        <end position="111"/>
    </location>
</feature>
<dbReference type="InterPro" id="IPR022493">
    <property type="entry name" value="CHP03716_TM_YkoY"/>
</dbReference>
<comment type="caution">
    <text evidence="7">The sequence shown here is derived from an EMBL/GenBank/DDBJ whole genome shotgun (WGS) entry which is preliminary data.</text>
</comment>
<evidence type="ECO:0000313" key="7">
    <source>
        <dbReference type="EMBL" id="PLS08532.1"/>
    </source>
</evidence>
<reference evidence="7 8" key="1">
    <citation type="submission" date="2017-11" db="EMBL/GenBank/DDBJ databases">
        <title>Comparitive Functional Genomics of Dry Heat Resistant strains isolated from the Viking Spacecraft.</title>
        <authorList>
            <person name="Seuylemezian A."/>
            <person name="Cooper K."/>
            <person name="Vaishampayan P."/>
        </authorList>
    </citation>
    <scope>NUCLEOTIDE SEQUENCE [LARGE SCALE GENOMIC DNA]</scope>
    <source>
        <strain evidence="7 8">V32-6</strain>
    </source>
</reference>
<dbReference type="RefSeq" id="WP_101646550.1">
    <property type="nucleotide sequence ID" value="NZ_PGVE01000017.1"/>
</dbReference>
<comment type="similarity">
    <text evidence="2">Belongs to the TerC family.</text>
</comment>
<evidence type="ECO:0000313" key="8">
    <source>
        <dbReference type="Proteomes" id="UP000234950"/>
    </source>
</evidence>
<accession>A0A2N5HSN6</accession>
<dbReference type="PANTHER" id="PTHR30238:SF6">
    <property type="entry name" value="TERC-LIKE PROTEIN"/>
    <property type="match status" value="1"/>
</dbReference>
<organism evidence="7 8">
    <name type="scientific">Neobacillus cucumis</name>
    <dbReference type="NCBI Taxonomy" id="1740721"/>
    <lineage>
        <taxon>Bacteria</taxon>
        <taxon>Bacillati</taxon>
        <taxon>Bacillota</taxon>
        <taxon>Bacilli</taxon>
        <taxon>Bacillales</taxon>
        <taxon>Bacillaceae</taxon>
        <taxon>Neobacillus</taxon>
    </lineage>
</organism>
<evidence type="ECO:0008006" key="9">
    <source>
        <dbReference type="Google" id="ProtNLM"/>
    </source>
</evidence>
<protein>
    <recommendedName>
        <fullName evidence="9">DUF475 domain-containing protein</fullName>
    </recommendedName>
</protein>
<gene>
    <name evidence="7" type="ORF">CVD27_03800</name>
</gene>
<feature type="transmembrane region" description="Helical" evidence="6">
    <location>
        <begin position="132"/>
        <end position="151"/>
    </location>
</feature>
<dbReference type="Proteomes" id="UP000234950">
    <property type="component" value="Unassembled WGS sequence"/>
</dbReference>
<feature type="transmembrane region" description="Helical" evidence="6">
    <location>
        <begin position="30"/>
        <end position="54"/>
    </location>
</feature>
<dbReference type="PANTHER" id="PTHR30238">
    <property type="entry name" value="MEMBRANE BOUND PREDICTED REDOX MODULATOR"/>
    <property type="match status" value="1"/>
</dbReference>
<sequence>MDLLQEILNSYGTIFSMDAFKEVFTNPASWGVIGTLIILEGLLSADNALVLAVMVKHLPKKQQRKALFYGIFGAYFFRVVAIGIGVTLTTIPWIKIIGGHYLLWIVFQNLLNKNEEEDEAKSRKKGFWQTVLTVELMDIAFSFDSVIAAFGVSNEEWILLLGGILGILMMRGVAHLFLALIEKIPEFETTAFILVAIIGVKMIVSAFGFHMDEFVFFSILIGIFLGTFVIHFIRKMSGKETTM</sequence>
<feature type="transmembrane region" description="Helical" evidence="6">
    <location>
        <begin position="157"/>
        <end position="179"/>
    </location>
</feature>
<dbReference type="GO" id="GO:0016020">
    <property type="term" value="C:membrane"/>
    <property type="evidence" value="ECO:0007669"/>
    <property type="project" value="UniProtKB-SubCell"/>
</dbReference>
<dbReference type="Pfam" id="PF03741">
    <property type="entry name" value="TerC"/>
    <property type="match status" value="1"/>
</dbReference>